<keyword evidence="3 6" id="KW-0547">Nucleotide-binding</keyword>
<dbReference type="EMBL" id="CDMY01000327">
    <property type="protein sequence ID" value="CEM02479.1"/>
    <property type="molecule type" value="Genomic_DNA"/>
</dbReference>
<keyword evidence="12" id="KW-1185">Reference proteome</keyword>
<accession>A0A0G4EWN5</accession>
<sequence>MVASEASSSVFRQSCNARGEVLPLAAPLRSASGALDFESDHSDDEGKRGSARLPQPTSRTHLRSPSVVSLVPAEPSRCEWDALYEPSELDLTPPAPAKGCNVYVRLRPESVDEIAQGGELAASVQPSQRDIHVQMREPGCIEPKLVQHRFTMDRVFDMNTTQEDFFGSTAASLVQPIVEGFSASVLAYGQTGAGKTYTMIGAHGAEETARDQAKAAKDPVTRGLIPRLIERLFKTLRKFDSSARFSVRCSFIEIYNEHVRDLLTPVKANLKIREAPDKGLIVTNATEVPIADTEESIGVIKQGTANRMQAETSRNQHSSRSHAVFVLTLRRENLDDCSFRVSQVYLVDLAGSEKLSKTEVQSQERLRESTTINQSLLALGNVISALTKQQHHNNSHTSHARGTTAHTHPAAMPHVPYRDSKLTRLLQNSFGGRSYCTVILCCSPHSHNARETIATLRFGDRANKIHNKPEANATTNVAELQKALQESQKQVRTQSAELRRAKGVEKRLMALLQAAVPMLGQDSLSCLQSMHGGAFEEVLHRILTRSSRSPVTEIAHPSLPGIPGAPQEMIMSFLPPRSLGIMARLSRSFHASLTRDDVWRCACESLNGGPVSAAARERFLGEMSGRYPHITFVGPPPAFSYKRYCIHLFRTTRQAHRGEPSSSSSSSKVTGVKLFAREDTDTAVAAPSAASAPPQQQGNDATASPATPSARVTRVVDRVRPRKQSEAAGNR</sequence>
<feature type="compositionally biased region" description="Basic and acidic residues" evidence="9">
    <location>
        <begin position="714"/>
        <end position="725"/>
    </location>
</feature>
<gene>
    <name evidence="11" type="ORF">Vbra_13628</name>
</gene>
<dbReference type="GO" id="GO:0007018">
    <property type="term" value="P:microtubule-based movement"/>
    <property type="evidence" value="ECO:0007669"/>
    <property type="project" value="InterPro"/>
</dbReference>
<evidence type="ECO:0000256" key="8">
    <source>
        <dbReference type="SAM" id="Coils"/>
    </source>
</evidence>
<dbReference type="GO" id="GO:0005524">
    <property type="term" value="F:ATP binding"/>
    <property type="evidence" value="ECO:0007669"/>
    <property type="project" value="UniProtKB-UniRule"/>
</dbReference>
<dbReference type="STRING" id="1169540.A0A0G4EWN5"/>
<dbReference type="SMART" id="SM00129">
    <property type="entry name" value="KISc"/>
    <property type="match status" value="1"/>
</dbReference>
<protein>
    <recommendedName>
        <fullName evidence="7">Kinesin-like protein</fullName>
    </recommendedName>
</protein>
<dbReference type="InterPro" id="IPR036961">
    <property type="entry name" value="Kinesin_motor_dom_sf"/>
</dbReference>
<keyword evidence="2" id="KW-0963">Cytoplasm</keyword>
<evidence type="ECO:0000256" key="1">
    <source>
        <dbReference type="ARBA" id="ARBA00004496"/>
    </source>
</evidence>
<comment type="similarity">
    <text evidence="6 7">Belongs to the TRAFAC class myosin-kinesin ATPase superfamily. Kinesin family.</text>
</comment>
<keyword evidence="4 6" id="KW-0067">ATP-binding</keyword>
<evidence type="ECO:0000313" key="12">
    <source>
        <dbReference type="Proteomes" id="UP000041254"/>
    </source>
</evidence>
<evidence type="ECO:0000256" key="9">
    <source>
        <dbReference type="SAM" id="MobiDB-lite"/>
    </source>
</evidence>
<dbReference type="InterPro" id="IPR027640">
    <property type="entry name" value="Kinesin-like_fam"/>
</dbReference>
<dbReference type="GO" id="GO:0005874">
    <property type="term" value="C:microtubule"/>
    <property type="evidence" value="ECO:0007669"/>
    <property type="project" value="UniProtKB-KW"/>
</dbReference>
<evidence type="ECO:0000313" key="11">
    <source>
        <dbReference type="EMBL" id="CEM02479.1"/>
    </source>
</evidence>
<dbReference type="VEuPathDB" id="CryptoDB:Vbra_13628"/>
<feature type="compositionally biased region" description="Polar residues" evidence="9">
    <location>
        <begin position="698"/>
        <end position="707"/>
    </location>
</feature>
<dbReference type="Gene3D" id="3.40.850.10">
    <property type="entry name" value="Kinesin motor domain"/>
    <property type="match status" value="1"/>
</dbReference>
<dbReference type="GO" id="GO:0051231">
    <property type="term" value="P:spindle elongation"/>
    <property type="evidence" value="ECO:0007669"/>
    <property type="project" value="TreeGrafter"/>
</dbReference>
<evidence type="ECO:0000259" key="10">
    <source>
        <dbReference type="PROSITE" id="PS50067"/>
    </source>
</evidence>
<feature type="coiled-coil region" evidence="8">
    <location>
        <begin position="470"/>
        <end position="497"/>
    </location>
</feature>
<feature type="binding site" evidence="6">
    <location>
        <begin position="189"/>
        <end position="196"/>
    </location>
    <ligand>
        <name>ATP</name>
        <dbReference type="ChEBI" id="CHEBI:30616"/>
    </ligand>
</feature>
<dbReference type="OrthoDB" id="3176171at2759"/>
<feature type="domain" description="Kinesin motor" evidence="10">
    <location>
        <begin position="99"/>
        <end position="465"/>
    </location>
</feature>
<dbReference type="SUPFAM" id="SSF52540">
    <property type="entry name" value="P-loop containing nucleoside triphosphate hydrolases"/>
    <property type="match status" value="1"/>
</dbReference>
<feature type="region of interest" description="Disordered" evidence="9">
    <location>
        <begin position="653"/>
        <end position="731"/>
    </location>
</feature>
<dbReference type="Pfam" id="PF00225">
    <property type="entry name" value="Kinesin"/>
    <property type="match status" value="1"/>
</dbReference>
<dbReference type="GO" id="GO:0003777">
    <property type="term" value="F:microtubule motor activity"/>
    <property type="evidence" value="ECO:0007669"/>
    <property type="project" value="InterPro"/>
</dbReference>
<dbReference type="PANTHER" id="PTHR47969">
    <property type="entry name" value="CHROMOSOME-ASSOCIATED KINESIN KIF4A-RELATED"/>
    <property type="match status" value="1"/>
</dbReference>
<dbReference type="AlphaFoldDB" id="A0A0G4EWN5"/>
<dbReference type="InterPro" id="IPR027417">
    <property type="entry name" value="P-loop_NTPase"/>
</dbReference>
<dbReference type="PROSITE" id="PS50067">
    <property type="entry name" value="KINESIN_MOTOR_2"/>
    <property type="match status" value="1"/>
</dbReference>
<dbReference type="Proteomes" id="UP000041254">
    <property type="component" value="Unassembled WGS sequence"/>
</dbReference>
<dbReference type="PANTHER" id="PTHR47969:SF15">
    <property type="entry name" value="CHROMOSOME-ASSOCIATED KINESIN KIF4A-RELATED"/>
    <property type="match status" value="1"/>
</dbReference>
<feature type="compositionally biased region" description="Basic and acidic residues" evidence="9">
    <location>
        <begin position="38"/>
        <end position="48"/>
    </location>
</feature>
<dbReference type="InterPro" id="IPR036047">
    <property type="entry name" value="F-box-like_dom_sf"/>
</dbReference>
<evidence type="ECO:0000256" key="4">
    <source>
        <dbReference type="ARBA" id="ARBA00022840"/>
    </source>
</evidence>
<dbReference type="GO" id="GO:0008017">
    <property type="term" value="F:microtubule binding"/>
    <property type="evidence" value="ECO:0007669"/>
    <property type="project" value="InterPro"/>
</dbReference>
<dbReference type="GO" id="GO:0007052">
    <property type="term" value="P:mitotic spindle organization"/>
    <property type="evidence" value="ECO:0007669"/>
    <property type="project" value="TreeGrafter"/>
</dbReference>
<dbReference type="GO" id="GO:0005737">
    <property type="term" value="C:cytoplasm"/>
    <property type="evidence" value="ECO:0007669"/>
    <property type="project" value="UniProtKB-SubCell"/>
</dbReference>
<keyword evidence="6 7" id="KW-0505">Motor protein</keyword>
<comment type="subcellular location">
    <subcellularLocation>
        <location evidence="1">Cytoplasm</location>
    </subcellularLocation>
</comment>
<proteinExistence type="inferred from homology"/>
<evidence type="ECO:0000256" key="5">
    <source>
        <dbReference type="ARBA" id="ARBA00023054"/>
    </source>
</evidence>
<keyword evidence="5 8" id="KW-0175">Coiled coil</keyword>
<organism evidence="11 12">
    <name type="scientific">Vitrella brassicaformis (strain CCMP3155)</name>
    <dbReference type="NCBI Taxonomy" id="1169540"/>
    <lineage>
        <taxon>Eukaryota</taxon>
        <taxon>Sar</taxon>
        <taxon>Alveolata</taxon>
        <taxon>Colpodellida</taxon>
        <taxon>Vitrellaceae</taxon>
        <taxon>Vitrella</taxon>
    </lineage>
</organism>
<evidence type="ECO:0000256" key="7">
    <source>
        <dbReference type="RuleBase" id="RU000394"/>
    </source>
</evidence>
<feature type="compositionally biased region" description="Low complexity" evidence="9">
    <location>
        <begin position="685"/>
        <end position="697"/>
    </location>
</feature>
<name>A0A0G4EWN5_VITBC</name>
<dbReference type="SUPFAM" id="SSF81383">
    <property type="entry name" value="F-box domain"/>
    <property type="match status" value="1"/>
</dbReference>
<dbReference type="GO" id="GO:0005875">
    <property type="term" value="C:microtubule associated complex"/>
    <property type="evidence" value="ECO:0007669"/>
    <property type="project" value="TreeGrafter"/>
</dbReference>
<dbReference type="InParanoid" id="A0A0G4EWN5"/>
<keyword evidence="7" id="KW-0493">Microtubule</keyword>
<dbReference type="InterPro" id="IPR019821">
    <property type="entry name" value="Kinesin_motor_CS"/>
</dbReference>
<reference evidence="11 12" key="1">
    <citation type="submission" date="2014-11" db="EMBL/GenBank/DDBJ databases">
        <authorList>
            <person name="Zhu J."/>
            <person name="Qi W."/>
            <person name="Song R."/>
        </authorList>
    </citation>
    <scope>NUCLEOTIDE SEQUENCE [LARGE SCALE GENOMIC DNA]</scope>
</reference>
<dbReference type="PROSITE" id="PS00411">
    <property type="entry name" value="KINESIN_MOTOR_1"/>
    <property type="match status" value="1"/>
</dbReference>
<dbReference type="InterPro" id="IPR001752">
    <property type="entry name" value="Kinesin_motor_dom"/>
</dbReference>
<dbReference type="PRINTS" id="PR00380">
    <property type="entry name" value="KINESINHEAVY"/>
</dbReference>
<evidence type="ECO:0000256" key="6">
    <source>
        <dbReference type="PROSITE-ProRule" id="PRU00283"/>
    </source>
</evidence>
<evidence type="ECO:0000256" key="3">
    <source>
        <dbReference type="ARBA" id="ARBA00022741"/>
    </source>
</evidence>
<dbReference type="PhylomeDB" id="A0A0G4EWN5"/>
<feature type="region of interest" description="Disordered" evidence="9">
    <location>
        <begin position="33"/>
        <end position="66"/>
    </location>
</feature>
<evidence type="ECO:0000256" key="2">
    <source>
        <dbReference type="ARBA" id="ARBA00022490"/>
    </source>
</evidence>